<keyword evidence="6" id="KW-1185">Reference proteome</keyword>
<dbReference type="STRING" id="331657.A0A4U0XBL3"/>
<evidence type="ECO:0000313" key="6">
    <source>
        <dbReference type="Proteomes" id="UP000308768"/>
    </source>
</evidence>
<evidence type="ECO:0000259" key="3">
    <source>
        <dbReference type="Pfam" id="PF16978"/>
    </source>
</evidence>
<feature type="compositionally biased region" description="Acidic residues" evidence="2">
    <location>
        <begin position="245"/>
        <end position="269"/>
    </location>
</feature>
<dbReference type="EMBL" id="NAJN01000428">
    <property type="protein sequence ID" value="TKA73511.1"/>
    <property type="molecule type" value="Genomic_DNA"/>
</dbReference>
<feature type="compositionally biased region" description="Polar residues" evidence="2">
    <location>
        <begin position="157"/>
        <end position="178"/>
    </location>
</feature>
<dbReference type="GO" id="GO:0038203">
    <property type="term" value="P:TORC2 signaling"/>
    <property type="evidence" value="ECO:0007669"/>
    <property type="project" value="TreeGrafter"/>
</dbReference>
<feature type="region of interest" description="Disordered" evidence="2">
    <location>
        <begin position="457"/>
        <end position="556"/>
    </location>
</feature>
<dbReference type="GO" id="GO:0005546">
    <property type="term" value="F:phosphatidylinositol-4,5-bisphosphate binding"/>
    <property type="evidence" value="ECO:0007669"/>
    <property type="project" value="TreeGrafter"/>
</dbReference>
<evidence type="ECO:0008006" key="7">
    <source>
        <dbReference type="Google" id="ProtNLM"/>
    </source>
</evidence>
<dbReference type="InterPro" id="IPR031313">
    <property type="entry name" value="Sin1_PH_dom"/>
</dbReference>
<feature type="region of interest" description="Disordered" evidence="2">
    <location>
        <begin position="290"/>
        <end position="333"/>
    </location>
</feature>
<organism evidence="5 6">
    <name type="scientific">Cryomyces minteri</name>
    <dbReference type="NCBI Taxonomy" id="331657"/>
    <lineage>
        <taxon>Eukaryota</taxon>
        <taxon>Fungi</taxon>
        <taxon>Dikarya</taxon>
        <taxon>Ascomycota</taxon>
        <taxon>Pezizomycotina</taxon>
        <taxon>Dothideomycetes</taxon>
        <taxon>Dothideomycetes incertae sedis</taxon>
        <taxon>Cryomyces</taxon>
    </lineage>
</organism>
<feature type="domain" description="CRIM" evidence="3">
    <location>
        <begin position="342"/>
        <end position="496"/>
    </location>
</feature>
<evidence type="ECO:0000256" key="2">
    <source>
        <dbReference type="SAM" id="MobiDB-lite"/>
    </source>
</evidence>
<accession>A0A4U0XBL3</accession>
<dbReference type="Gene3D" id="2.30.29.30">
    <property type="entry name" value="Pleckstrin-homology domain (PH domain)/Phosphotyrosine-binding domain (PTB)"/>
    <property type="match status" value="1"/>
</dbReference>
<dbReference type="OrthoDB" id="241990at2759"/>
<dbReference type="AlphaFoldDB" id="A0A4U0XBL3"/>
<comment type="similarity">
    <text evidence="1">Belongs to the SIN1 family.</text>
</comment>
<dbReference type="InterPro" id="IPR031567">
    <property type="entry name" value="CRIM_dom"/>
</dbReference>
<dbReference type="GO" id="GO:0005737">
    <property type="term" value="C:cytoplasm"/>
    <property type="evidence" value="ECO:0007669"/>
    <property type="project" value="TreeGrafter"/>
</dbReference>
<evidence type="ECO:0000313" key="5">
    <source>
        <dbReference type="EMBL" id="TKA73511.1"/>
    </source>
</evidence>
<feature type="region of interest" description="Disordered" evidence="2">
    <location>
        <begin position="79"/>
        <end position="269"/>
    </location>
</feature>
<protein>
    <recommendedName>
        <fullName evidence="7">Stress-activated map kinase-interacting protein 1</fullName>
    </recommendedName>
</protein>
<dbReference type="Proteomes" id="UP000308768">
    <property type="component" value="Unassembled WGS sequence"/>
</dbReference>
<evidence type="ECO:0000256" key="1">
    <source>
        <dbReference type="ARBA" id="ARBA00009407"/>
    </source>
</evidence>
<dbReference type="PANTHER" id="PTHR13335:SF1">
    <property type="entry name" value="TARGET OF RAPAMYCIN COMPLEX 2 SUBUNIT MAPKAP1"/>
    <property type="match status" value="1"/>
</dbReference>
<sequence>MALLQNEDFALYQLRSAYLTHIKDGVGERLINLNTAVLNNPAFRGAGWTVSPADLKRTYSPSIPTAVASEYFQAPPRAAGLPGSGFGEEEDERGMVTGIGSNDTVGPTLNAKRRRRKEQLEEDDSSDLSDESDEDNDGKRAAQQIKFTKMPVRHRSGSSPLQDPYNLNNGPSLLVTSPSMPPENRGIRRGSVGAIEAVKQRARRDTATSSDLSSENELDPVVFRRQKIKPTRAAKPSQMLSERIQEEEKEDPDSDEDLEDDDVGEASDLSDEFEVTAGSTSLLSQVALGGAGPLNSSPRADLPNIPPAITPQTASPKKTGKAPPALPSLPPGRPISFIQPVSALSMAIKAKNKKPESPFERFATLSGKGDPNPLYIKICAPFSNKPTKPYEVLLRRTSSEGVPVTVADAIGFALWRYAEEGLEPPTKGKQMNVNRWTLRMVEDGEVDFDFPALGRTRPVVDFTSNNNRPPRGRSRDKPWDEFALVEATEEQFEENESLTPGFSTEASASTVQDDDTTLNEEPSQPEARKPSVAPPASTPFVPNRNPITGPSFAPTAIRKDSTLLDVPTAPTSHATPRTGVPKTLTIHHTDPNTFHTQNILIPATTDTYLAEVFDTVCKRLHVDKGLHLLKVSGTNTVAPSDRTVEALGDRKDLDLVRRRFAGDIGAGASLPASESPNAPLLLTSAGTPKRGKKLGIGVLHPHRDPSFLTTSTVVGGGVGIGSGTYKRYAVIRKQPMSFTPSHPRVLALDGEYMHVMPAETGGGAGKTSSVPFSSIVGCKVSRKHPRMFRVLVFREKETKRYDFEAASKEEAAAIVAEIRRGVEEVGKGGVSGGGMGVGGVGMI</sequence>
<dbReference type="PANTHER" id="PTHR13335">
    <property type="entry name" value="TARGET OF RAPAMYCIN COMPLEX 2 SUBUNIT MAPKAP1"/>
    <property type="match status" value="1"/>
</dbReference>
<feature type="compositionally biased region" description="Acidic residues" evidence="2">
    <location>
        <begin position="487"/>
        <end position="496"/>
    </location>
</feature>
<feature type="domain" description="SIN1-type PH" evidence="4">
    <location>
        <begin position="724"/>
        <end position="823"/>
    </location>
</feature>
<feature type="compositionally biased region" description="Polar residues" evidence="2">
    <location>
        <begin position="497"/>
        <end position="511"/>
    </location>
</feature>
<dbReference type="Pfam" id="PF16979">
    <property type="entry name" value="SIN1_PH"/>
    <property type="match status" value="1"/>
</dbReference>
<feature type="compositionally biased region" description="Acidic residues" evidence="2">
    <location>
        <begin position="120"/>
        <end position="136"/>
    </location>
</feature>
<evidence type="ECO:0000259" key="4">
    <source>
        <dbReference type="Pfam" id="PF16979"/>
    </source>
</evidence>
<dbReference type="Pfam" id="PF16978">
    <property type="entry name" value="CRIM"/>
    <property type="match status" value="1"/>
</dbReference>
<comment type="caution">
    <text evidence="5">The sequence shown here is derived from an EMBL/GenBank/DDBJ whole genome shotgun (WGS) entry which is preliminary data.</text>
</comment>
<dbReference type="InterPro" id="IPR011993">
    <property type="entry name" value="PH-like_dom_sf"/>
</dbReference>
<name>A0A4U0XBL3_9PEZI</name>
<dbReference type="GO" id="GO:0005886">
    <property type="term" value="C:plasma membrane"/>
    <property type="evidence" value="ECO:0007669"/>
    <property type="project" value="TreeGrafter"/>
</dbReference>
<feature type="compositionally biased region" description="Pro residues" evidence="2">
    <location>
        <begin position="324"/>
        <end position="333"/>
    </location>
</feature>
<reference evidence="5 6" key="1">
    <citation type="submission" date="2017-03" db="EMBL/GenBank/DDBJ databases">
        <title>Genomes of endolithic fungi from Antarctica.</title>
        <authorList>
            <person name="Coleine C."/>
            <person name="Masonjones S."/>
            <person name="Stajich J.E."/>
        </authorList>
    </citation>
    <scope>NUCLEOTIDE SEQUENCE [LARGE SCALE GENOMIC DNA]</scope>
    <source>
        <strain evidence="5 6">CCFEE 5187</strain>
    </source>
</reference>
<gene>
    <name evidence="5" type="ORF">B0A49_08811</name>
</gene>
<dbReference type="GO" id="GO:0031932">
    <property type="term" value="C:TORC2 complex"/>
    <property type="evidence" value="ECO:0007669"/>
    <property type="project" value="InterPro"/>
</dbReference>
<dbReference type="InterPro" id="IPR008828">
    <property type="entry name" value="Sin1/Avo1"/>
</dbReference>
<proteinExistence type="inferred from homology"/>